<dbReference type="PANTHER" id="PTHR34956">
    <property type="entry name" value="OS05G0397300 PROTEIN"/>
    <property type="match status" value="1"/>
</dbReference>
<name>A0A830BAG7_9LAMI</name>
<comment type="caution">
    <text evidence="2">The sequence shown here is derived from an EMBL/GenBank/DDBJ whole genome shotgun (WGS) entry which is preliminary data.</text>
</comment>
<dbReference type="AlphaFoldDB" id="A0A830BAG7"/>
<reference evidence="2" key="1">
    <citation type="submission" date="2020-07" db="EMBL/GenBank/DDBJ databases">
        <title>Ethylene signaling mediates host invasion by parasitic plants.</title>
        <authorList>
            <person name="Yoshida S."/>
        </authorList>
    </citation>
    <scope>NUCLEOTIDE SEQUENCE</scope>
    <source>
        <strain evidence="2">Okayama</strain>
    </source>
</reference>
<accession>A0A830BAG7</accession>
<sequence length="145" mass="16610">MEALLELDDDIFYKDLSKQISLLIMDDDDDEGSLAHCPSVNLEVFNHLLSYAFTRAISPVTQGSILNYEHRQTGQRESKGTGVFIPRSSLSHSRRKNVKQARGFMANKSRRPCEHNSKGLRKISYSDNINNNPSHDHYSVNLRRF</sequence>
<evidence type="ECO:0000256" key="1">
    <source>
        <dbReference type="SAM" id="MobiDB-lite"/>
    </source>
</evidence>
<evidence type="ECO:0000313" key="2">
    <source>
        <dbReference type="EMBL" id="GFP83996.1"/>
    </source>
</evidence>
<keyword evidence="3" id="KW-1185">Reference proteome</keyword>
<dbReference type="Proteomes" id="UP000653305">
    <property type="component" value="Unassembled WGS sequence"/>
</dbReference>
<organism evidence="2 3">
    <name type="scientific">Phtheirospermum japonicum</name>
    <dbReference type="NCBI Taxonomy" id="374723"/>
    <lineage>
        <taxon>Eukaryota</taxon>
        <taxon>Viridiplantae</taxon>
        <taxon>Streptophyta</taxon>
        <taxon>Embryophyta</taxon>
        <taxon>Tracheophyta</taxon>
        <taxon>Spermatophyta</taxon>
        <taxon>Magnoliopsida</taxon>
        <taxon>eudicotyledons</taxon>
        <taxon>Gunneridae</taxon>
        <taxon>Pentapetalae</taxon>
        <taxon>asterids</taxon>
        <taxon>lamiids</taxon>
        <taxon>Lamiales</taxon>
        <taxon>Orobanchaceae</taxon>
        <taxon>Orobanchaceae incertae sedis</taxon>
        <taxon>Phtheirospermum</taxon>
    </lineage>
</organism>
<gene>
    <name evidence="2" type="ORF">PHJA_000543200</name>
</gene>
<dbReference type="EMBL" id="BMAC01000076">
    <property type="protein sequence ID" value="GFP83996.1"/>
    <property type="molecule type" value="Genomic_DNA"/>
</dbReference>
<evidence type="ECO:0000313" key="3">
    <source>
        <dbReference type="Proteomes" id="UP000653305"/>
    </source>
</evidence>
<protein>
    <submittedName>
        <fullName evidence="2">Uncharacterized protein</fullName>
    </submittedName>
</protein>
<feature type="region of interest" description="Disordered" evidence="1">
    <location>
        <begin position="124"/>
        <end position="145"/>
    </location>
</feature>
<proteinExistence type="predicted"/>
<dbReference type="PANTHER" id="PTHR34956:SF2">
    <property type="entry name" value="OS05G0397300 PROTEIN"/>
    <property type="match status" value="1"/>
</dbReference>
<dbReference type="OrthoDB" id="1081388at2759"/>